<evidence type="ECO:0008006" key="3">
    <source>
        <dbReference type="Google" id="ProtNLM"/>
    </source>
</evidence>
<dbReference type="Proteomes" id="UP001548832">
    <property type="component" value="Unassembled WGS sequence"/>
</dbReference>
<proteinExistence type="predicted"/>
<organism evidence="1 2">
    <name type="scientific">Mesorhizobium shangrilense</name>
    <dbReference type="NCBI Taxonomy" id="460060"/>
    <lineage>
        <taxon>Bacteria</taxon>
        <taxon>Pseudomonadati</taxon>
        <taxon>Pseudomonadota</taxon>
        <taxon>Alphaproteobacteria</taxon>
        <taxon>Hyphomicrobiales</taxon>
        <taxon>Phyllobacteriaceae</taxon>
        <taxon>Mesorhizobium</taxon>
    </lineage>
</organism>
<accession>A0ABV2D6S1</accession>
<evidence type="ECO:0000313" key="2">
    <source>
        <dbReference type="Proteomes" id="UP001548832"/>
    </source>
</evidence>
<gene>
    <name evidence="1" type="ORF">ABVQ20_00695</name>
</gene>
<sequence>MRVVRHPVSSAFERDGLRNLTATGAEAHACPGKHAPARVWIGHESEFGCEAVSGGGGRGAEPVGFWGQATVNIFEGDTQIGAYARNYPSFGEETFEPFELDGAWYALYSSDYTATRVMSLPDCRDIGGEEPASDGFCPVELYVPRYRKVTRTDRASGEERVDWRFEDRAETFTVPEDNAYSYGWTIGPWLSLTTGFVAGCIWGDDSTWKVQLFDLSEAAKGKIVRTGRFGHIELADGLSLAESIRLDRSALGLELRATVIRRERRDVATGRLIDPYDE</sequence>
<name>A0ABV2D6S1_9HYPH</name>
<reference evidence="1 2" key="1">
    <citation type="submission" date="2024-06" db="EMBL/GenBank/DDBJ databases">
        <authorList>
            <person name="Kim D.-U."/>
        </authorList>
    </citation>
    <scope>NUCLEOTIDE SEQUENCE [LARGE SCALE GENOMIC DNA]</scope>
    <source>
        <strain evidence="1 2">KACC15460</strain>
    </source>
</reference>
<protein>
    <recommendedName>
        <fullName evidence="3">DUF2961 domain-containing protein</fullName>
    </recommendedName>
</protein>
<evidence type="ECO:0000313" key="1">
    <source>
        <dbReference type="EMBL" id="MET2825488.1"/>
    </source>
</evidence>
<dbReference type="EMBL" id="JBEWSZ010000001">
    <property type="protein sequence ID" value="MET2825488.1"/>
    <property type="molecule type" value="Genomic_DNA"/>
</dbReference>
<dbReference type="RefSeq" id="WP_354457582.1">
    <property type="nucleotide sequence ID" value="NZ_JBEWSZ010000001.1"/>
</dbReference>
<comment type="caution">
    <text evidence="1">The sequence shown here is derived from an EMBL/GenBank/DDBJ whole genome shotgun (WGS) entry which is preliminary data.</text>
</comment>
<keyword evidence="2" id="KW-1185">Reference proteome</keyword>